<dbReference type="AlphaFoldDB" id="A0A126UYC9"/>
<dbReference type="PANTHER" id="PTHR35564:SF4">
    <property type="entry name" value="CYTOPLASMIC PROTEIN"/>
    <property type="match status" value="1"/>
</dbReference>
<reference evidence="1 2" key="1">
    <citation type="submission" date="2016-02" db="EMBL/GenBank/DDBJ databases">
        <title>Complete genome sequence of Halocynthiibacter arcticus PAMC 20958t from arctic marine sediment.</title>
        <authorList>
            <person name="Lee Y.M."/>
            <person name="Baek K."/>
            <person name="Lee H.K."/>
            <person name="Shin S.C."/>
        </authorList>
    </citation>
    <scope>NUCLEOTIDE SEQUENCE [LARGE SCALE GENOMIC DNA]</scope>
    <source>
        <strain evidence="1">PAMC 20958</strain>
    </source>
</reference>
<dbReference type="PANTHER" id="PTHR35564">
    <property type="match status" value="1"/>
</dbReference>
<proteinExistence type="predicted"/>
<dbReference type="KEGG" id="hat:RC74_04930"/>
<gene>
    <name evidence="1" type="ORF">RC74_04930</name>
</gene>
<dbReference type="Pfam" id="PF06996">
    <property type="entry name" value="T6SS_TssG"/>
    <property type="match status" value="1"/>
</dbReference>
<dbReference type="EMBL" id="CP014327">
    <property type="protein sequence ID" value="AML50715.1"/>
    <property type="molecule type" value="Genomic_DNA"/>
</dbReference>
<evidence type="ECO:0000313" key="2">
    <source>
        <dbReference type="Proteomes" id="UP000070371"/>
    </source>
</evidence>
<protein>
    <submittedName>
        <fullName evidence="1">Type VI secretion protein</fullName>
    </submittedName>
</protein>
<name>A0A126UYC9_9RHOB</name>
<evidence type="ECO:0000313" key="1">
    <source>
        <dbReference type="EMBL" id="AML50715.1"/>
    </source>
</evidence>
<dbReference type="STRING" id="1579316.RC74_04930"/>
<keyword evidence="2" id="KW-1185">Reference proteome</keyword>
<accession>A0A126UYC9</accession>
<organism evidence="1 2">
    <name type="scientific">Falsihalocynthiibacter arcticus</name>
    <dbReference type="NCBI Taxonomy" id="1579316"/>
    <lineage>
        <taxon>Bacteria</taxon>
        <taxon>Pseudomonadati</taxon>
        <taxon>Pseudomonadota</taxon>
        <taxon>Alphaproteobacteria</taxon>
        <taxon>Rhodobacterales</taxon>
        <taxon>Roseobacteraceae</taxon>
        <taxon>Falsihalocynthiibacter</taxon>
    </lineage>
</organism>
<dbReference type="NCBIfam" id="TIGR03347">
    <property type="entry name" value="VI_chp_1"/>
    <property type="match status" value="1"/>
</dbReference>
<dbReference type="Proteomes" id="UP000070371">
    <property type="component" value="Chromosome"/>
</dbReference>
<sequence length="341" mass="38183">MASGNWTGEGDLTHFENLTESPESHHIFLALRIIEAQFPDSPELGRSRRPREDAVRLGQEARMAFPPTTIRSFIPPDANGPAQLINRFFGFFGPNGPLPVHLTEYARERQINNRDPSFVAFANMLTHRLMSLLYRAWVTGQPAVDFDRGSDSEFESHVAALAGLHGEHLRNRDAMPDLSKRHFSGQLAQGAKNAEGLVALLSSFFHAKFHLQEFVGSWLELEPEDRWQLGAPGGLGQTTSVGTRVWSRAAKFRLIVGPVSLEEYKRLMPGSMAIEKLVAIVRNYVGDVLDWDVNIILRGDQVPAMILGQDARLGYTTWVGERDTNKDAGELYLEPRNLQKN</sequence>
<dbReference type="InterPro" id="IPR010732">
    <property type="entry name" value="T6SS_TssG-like"/>
</dbReference>